<accession>A0A6J4R4S1</accession>
<dbReference type="PROSITE" id="PS51387">
    <property type="entry name" value="FAD_PCMH"/>
    <property type="match status" value="1"/>
</dbReference>
<dbReference type="GO" id="GO:0071949">
    <property type="term" value="F:FAD binding"/>
    <property type="evidence" value="ECO:0007669"/>
    <property type="project" value="InterPro"/>
</dbReference>
<dbReference type="FunFam" id="3.30.70.2740:FF:000001">
    <property type="entry name" value="D-lactate dehydrogenase mitochondrial"/>
    <property type="match status" value="1"/>
</dbReference>
<dbReference type="EC" id="1.1.2.4" evidence="7"/>
<dbReference type="Gene3D" id="1.10.45.10">
    <property type="entry name" value="Vanillyl-alcohol Oxidase, Chain A, domain 4"/>
    <property type="match status" value="1"/>
</dbReference>
<evidence type="ECO:0000256" key="6">
    <source>
        <dbReference type="ARBA" id="ARBA00023002"/>
    </source>
</evidence>
<dbReference type="Pfam" id="PF01565">
    <property type="entry name" value="FAD_binding_4"/>
    <property type="match status" value="1"/>
</dbReference>
<dbReference type="SUPFAM" id="SSF55103">
    <property type="entry name" value="FAD-linked oxidases, C-terminal domain"/>
    <property type="match status" value="1"/>
</dbReference>
<dbReference type="GO" id="GO:1903457">
    <property type="term" value="P:lactate catabolic process"/>
    <property type="evidence" value="ECO:0007669"/>
    <property type="project" value="TreeGrafter"/>
</dbReference>
<feature type="domain" description="FAD-binding PCMH-type" evidence="8">
    <location>
        <begin position="35"/>
        <end position="212"/>
    </location>
</feature>
<reference evidence="9" key="1">
    <citation type="submission" date="2020-02" db="EMBL/GenBank/DDBJ databases">
        <authorList>
            <person name="Meier V. D."/>
        </authorList>
    </citation>
    <scope>NUCLEOTIDE SEQUENCE</scope>
    <source>
        <strain evidence="9">AVDCRST_MAG02</strain>
    </source>
</reference>
<dbReference type="FunFam" id="3.30.465.10:FF:000016">
    <property type="entry name" value="probable D-lactate dehydrogenase, mitochondrial"/>
    <property type="match status" value="1"/>
</dbReference>
<comment type="similarity">
    <text evidence="2">Belongs to the FAD-binding oxidoreductase/transferase type 4 family.</text>
</comment>
<proteinExistence type="inferred from homology"/>
<organism evidence="9">
    <name type="scientific">uncultured Rubrobacteraceae bacterium</name>
    <dbReference type="NCBI Taxonomy" id="349277"/>
    <lineage>
        <taxon>Bacteria</taxon>
        <taxon>Bacillati</taxon>
        <taxon>Actinomycetota</taxon>
        <taxon>Rubrobacteria</taxon>
        <taxon>Rubrobacterales</taxon>
        <taxon>Rubrobacteraceae</taxon>
        <taxon>environmental samples</taxon>
    </lineage>
</organism>
<dbReference type="GO" id="GO:0004458">
    <property type="term" value="F:D-lactate dehydrogenase (cytochrome) activity"/>
    <property type="evidence" value="ECO:0007669"/>
    <property type="project" value="UniProtKB-EC"/>
</dbReference>
<evidence type="ECO:0000313" key="9">
    <source>
        <dbReference type="EMBL" id="CAA9461444.1"/>
    </source>
</evidence>
<dbReference type="InterPro" id="IPR016166">
    <property type="entry name" value="FAD-bd_PCMH"/>
</dbReference>
<dbReference type="PANTHER" id="PTHR11748:SF111">
    <property type="entry name" value="D-LACTATE DEHYDROGENASE, MITOCHONDRIAL-RELATED"/>
    <property type="match status" value="1"/>
</dbReference>
<evidence type="ECO:0000256" key="3">
    <source>
        <dbReference type="ARBA" id="ARBA00022630"/>
    </source>
</evidence>
<dbReference type="Pfam" id="PF02913">
    <property type="entry name" value="FAD-oxidase_C"/>
    <property type="match status" value="1"/>
</dbReference>
<sequence>MDLLSGLAGVLPGGRIVADPDELRRHGGGVFTYHAPRPPDAVVCPESREEVVDVLRFASERGVPVVPFGEGSSLEAQTIPVRGGISLDLGRMDEIVEVRPDDFIARVQPGVTHGRLNAELKEHGLFFPVDPGWDASLGGMAGTNASGTNAVRYGVMRDQVLDLEVVFADGTVVRTGGMAMKSSAGYHLTGLFVGSEGTLGVFTELTLRLYPVPEKVLAARAVFPGIEGAGRAAVAMIRSGMRIGRVELVDARTVEAVNAYKGTDYAVAPTLFLEFGGSEAGVEDDVRVARALSDSEGCGGFEFEADGAGRERLWEARHEAALAITRLNPDKKPMTTDVCVPIGDLPDALGHARETIAAHGFDGAILGHVGDGNYHAVFPVDVEDPDEMDRAGTVDGQIVRYALQRGGTCTGEHGVGSGKTGHLREEHGDSLPFMRGIKRLADPGGILNPGKIFAEEEWRAPG</sequence>
<dbReference type="InterPro" id="IPR016171">
    <property type="entry name" value="Vanillyl_alc_oxidase_C-sub2"/>
</dbReference>
<dbReference type="EMBL" id="CADCVH010000079">
    <property type="protein sequence ID" value="CAA9461444.1"/>
    <property type="molecule type" value="Genomic_DNA"/>
</dbReference>
<dbReference type="GO" id="GO:0008720">
    <property type="term" value="F:D-lactate dehydrogenase (NAD+) activity"/>
    <property type="evidence" value="ECO:0007669"/>
    <property type="project" value="TreeGrafter"/>
</dbReference>
<dbReference type="PANTHER" id="PTHR11748">
    <property type="entry name" value="D-LACTATE DEHYDROGENASE"/>
    <property type="match status" value="1"/>
</dbReference>
<keyword evidence="3" id="KW-0285">Flavoprotein</keyword>
<dbReference type="InterPro" id="IPR016169">
    <property type="entry name" value="FAD-bd_PCMH_sub2"/>
</dbReference>
<dbReference type="InterPro" id="IPR006094">
    <property type="entry name" value="Oxid_FAD_bind_N"/>
</dbReference>
<dbReference type="SUPFAM" id="SSF56176">
    <property type="entry name" value="FAD-binding/transporter-associated domain-like"/>
    <property type="match status" value="1"/>
</dbReference>
<dbReference type="AlphaFoldDB" id="A0A6J4R4S1"/>
<comment type="cofactor">
    <cofactor evidence="1">
        <name>FAD</name>
        <dbReference type="ChEBI" id="CHEBI:57692"/>
    </cofactor>
</comment>
<dbReference type="InterPro" id="IPR016164">
    <property type="entry name" value="FAD-linked_Oxase-like_C"/>
</dbReference>
<evidence type="ECO:0000256" key="1">
    <source>
        <dbReference type="ARBA" id="ARBA00001974"/>
    </source>
</evidence>
<evidence type="ECO:0000256" key="5">
    <source>
        <dbReference type="ARBA" id="ARBA00022946"/>
    </source>
</evidence>
<dbReference type="InterPro" id="IPR036318">
    <property type="entry name" value="FAD-bd_PCMH-like_sf"/>
</dbReference>
<dbReference type="InterPro" id="IPR004113">
    <property type="entry name" value="FAD-bd_oxidored_4_C"/>
</dbReference>
<dbReference type="Gene3D" id="3.30.70.2740">
    <property type="match status" value="1"/>
</dbReference>
<gene>
    <name evidence="9" type="ORF">AVDCRST_MAG02-3019</name>
</gene>
<keyword evidence="6 9" id="KW-0560">Oxidoreductase</keyword>
<dbReference type="Gene3D" id="3.30.465.10">
    <property type="match status" value="1"/>
</dbReference>
<keyword evidence="5" id="KW-0809">Transit peptide</keyword>
<evidence type="ECO:0000259" key="8">
    <source>
        <dbReference type="PROSITE" id="PS51387"/>
    </source>
</evidence>
<protein>
    <recommendedName>
        <fullName evidence="7">D-lactate dehydrogenase (cytochrome)</fullName>
        <ecNumber evidence="7">1.1.2.4</ecNumber>
    </recommendedName>
</protein>
<evidence type="ECO:0000256" key="2">
    <source>
        <dbReference type="ARBA" id="ARBA00008000"/>
    </source>
</evidence>
<evidence type="ECO:0000256" key="4">
    <source>
        <dbReference type="ARBA" id="ARBA00022827"/>
    </source>
</evidence>
<keyword evidence="4" id="KW-0274">FAD</keyword>
<name>A0A6J4R4S1_9ACTN</name>
<evidence type="ECO:0000256" key="7">
    <source>
        <dbReference type="ARBA" id="ARBA00038897"/>
    </source>
</evidence>